<dbReference type="GO" id="GO:0016020">
    <property type="term" value="C:membrane"/>
    <property type="evidence" value="ECO:0007669"/>
    <property type="project" value="UniProtKB-SubCell"/>
</dbReference>
<sequence>MLSSTQFWVDVFKIIVIDLLLSGDNAVVIALACRNLPLEQRKRGILFGVAGAITLRVVLTFFAVSLLSLPYLKLVGALLLIWIGIKLIQPEEEEHGEGNIKADTHLWGAVKTIIIADFVMSLDNVLGVAGAAHGNATLLVFGLLVSIPLIAWSSQLVLKLIDRFPFIIYAGGALLGYVAGEMLAGEALFKTLLDAQHVLHWLIPAGCAFLVLVVGKWLAARKTAKARVIDLLDEQVPSPHDKS</sequence>
<keyword evidence="2 5" id="KW-0812">Transmembrane</keyword>
<evidence type="ECO:0000256" key="2">
    <source>
        <dbReference type="ARBA" id="ARBA00022692"/>
    </source>
</evidence>
<feature type="transmembrane region" description="Helical" evidence="5">
    <location>
        <begin position="12"/>
        <end position="33"/>
    </location>
</feature>
<evidence type="ECO:0000256" key="5">
    <source>
        <dbReference type="SAM" id="Phobius"/>
    </source>
</evidence>
<dbReference type="PANTHER" id="PTHR30238:SF4">
    <property type="entry name" value="SLL1022 PROTEIN"/>
    <property type="match status" value="1"/>
</dbReference>
<reference evidence="6" key="1">
    <citation type="submission" date="2016-10" db="EMBL/GenBank/DDBJ databases">
        <title>Sequence of Gallionella enrichment culture.</title>
        <authorList>
            <person name="Poehlein A."/>
            <person name="Muehling M."/>
            <person name="Daniel R."/>
        </authorList>
    </citation>
    <scope>NUCLEOTIDE SEQUENCE</scope>
</reference>
<dbReference type="InterPro" id="IPR022301">
    <property type="entry name" value="Integral_membrane_YjbE"/>
</dbReference>
<keyword evidence="3 5" id="KW-1133">Transmembrane helix</keyword>
<protein>
    <submittedName>
        <fullName evidence="6">Integral membrane protein TerC family protein</fullName>
    </submittedName>
</protein>
<organism evidence="6">
    <name type="scientific">mine drainage metagenome</name>
    <dbReference type="NCBI Taxonomy" id="410659"/>
    <lineage>
        <taxon>unclassified sequences</taxon>
        <taxon>metagenomes</taxon>
        <taxon>ecological metagenomes</taxon>
    </lineage>
</organism>
<gene>
    <name evidence="6" type="ORF">GALL_34690</name>
</gene>
<evidence type="ECO:0000256" key="1">
    <source>
        <dbReference type="ARBA" id="ARBA00004141"/>
    </source>
</evidence>
<evidence type="ECO:0000256" key="4">
    <source>
        <dbReference type="ARBA" id="ARBA00023136"/>
    </source>
</evidence>
<feature type="transmembrane region" description="Helical" evidence="5">
    <location>
        <begin position="45"/>
        <end position="64"/>
    </location>
</feature>
<feature type="transmembrane region" description="Helical" evidence="5">
    <location>
        <begin position="201"/>
        <end position="219"/>
    </location>
</feature>
<feature type="transmembrane region" description="Helical" evidence="5">
    <location>
        <begin position="136"/>
        <end position="154"/>
    </location>
</feature>
<dbReference type="NCBIfam" id="TIGR03717">
    <property type="entry name" value="R_switched_YjbE"/>
    <property type="match status" value="1"/>
</dbReference>
<comment type="caution">
    <text evidence="6">The sequence shown here is derived from an EMBL/GenBank/DDBJ whole genome shotgun (WGS) entry which is preliminary data.</text>
</comment>
<dbReference type="PANTHER" id="PTHR30238">
    <property type="entry name" value="MEMBRANE BOUND PREDICTED REDOX MODULATOR"/>
    <property type="match status" value="1"/>
</dbReference>
<dbReference type="Pfam" id="PF03741">
    <property type="entry name" value="TerC"/>
    <property type="match status" value="1"/>
</dbReference>
<accession>A0A1J5TIH8</accession>
<dbReference type="EMBL" id="MLJW01000008">
    <property type="protein sequence ID" value="OIR15968.1"/>
    <property type="molecule type" value="Genomic_DNA"/>
</dbReference>
<name>A0A1J5TIH8_9ZZZZ</name>
<evidence type="ECO:0000313" key="6">
    <source>
        <dbReference type="EMBL" id="OIR15968.1"/>
    </source>
</evidence>
<keyword evidence="4 5" id="KW-0472">Membrane</keyword>
<dbReference type="InterPro" id="IPR005496">
    <property type="entry name" value="Integral_membrane_TerC"/>
</dbReference>
<feature type="transmembrane region" description="Helical" evidence="5">
    <location>
        <begin position="166"/>
        <end position="189"/>
    </location>
</feature>
<comment type="subcellular location">
    <subcellularLocation>
        <location evidence="1">Membrane</location>
        <topology evidence="1">Multi-pass membrane protein</topology>
    </subcellularLocation>
</comment>
<proteinExistence type="predicted"/>
<evidence type="ECO:0000256" key="3">
    <source>
        <dbReference type="ARBA" id="ARBA00022989"/>
    </source>
</evidence>
<dbReference type="AlphaFoldDB" id="A0A1J5TIH8"/>